<keyword evidence="11" id="KW-1185">Reference proteome</keyword>
<evidence type="ECO:0000256" key="7">
    <source>
        <dbReference type="ARBA" id="ARBA00023294"/>
    </source>
</evidence>
<keyword evidence="4 8" id="KW-0805">Transcription regulation</keyword>
<dbReference type="InterPro" id="IPR003311">
    <property type="entry name" value="AUX_IAA"/>
</dbReference>
<comment type="subunit">
    <text evidence="8">Homodimers and heterodimers.</text>
</comment>
<comment type="caution">
    <text evidence="10">The sequence shown here is derived from an EMBL/GenBank/DDBJ whole genome shotgun (WGS) entry which is preliminary data.</text>
</comment>
<evidence type="ECO:0000256" key="3">
    <source>
        <dbReference type="ARBA" id="ARBA00022491"/>
    </source>
</evidence>
<feature type="domain" description="PB1" evidence="9">
    <location>
        <begin position="134"/>
        <end position="218"/>
    </location>
</feature>
<evidence type="ECO:0000256" key="1">
    <source>
        <dbReference type="ARBA" id="ARBA00004123"/>
    </source>
</evidence>
<keyword evidence="6 8" id="KW-0539">Nucleus</keyword>
<accession>A0AAV3RPS5</accession>
<evidence type="ECO:0000256" key="8">
    <source>
        <dbReference type="RuleBase" id="RU004549"/>
    </source>
</evidence>
<dbReference type="PANTHER" id="PTHR31734">
    <property type="entry name" value="AUXIN-RESPONSIVE PROTEIN IAA17"/>
    <property type="match status" value="1"/>
</dbReference>
<dbReference type="InterPro" id="IPR053793">
    <property type="entry name" value="PB1-like"/>
</dbReference>
<keyword evidence="3 8" id="KW-0678">Repressor</keyword>
<evidence type="ECO:0000256" key="2">
    <source>
        <dbReference type="ARBA" id="ARBA00006728"/>
    </source>
</evidence>
<evidence type="ECO:0000256" key="6">
    <source>
        <dbReference type="ARBA" id="ARBA00023242"/>
    </source>
</evidence>
<dbReference type="Proteomes" id="UP001454036">
    <property type="component" value="Unassembled WGS sequence"/>
</dbReference>
<dbReference type="GO" id="GO:0005634">
    <property type="term" value="C:nucleus"/>
    <property type="evidence" value="ECO:0007669"/>
    <property type="project" value="UniProtKB-SubCell"/>
</dbReference>
<organism evidence="10 11">
    <name type="scientific">Lithospermum erythrorhizon</name>
    <name type="common">Purple gromwell</name>
    <name type="synonym">Lithospermum officinale var. erythrorhizon</name>
    <dbReference type="NCBI Taxonomy" id="34254"/>
    <lineage>
        <taxon>Eukaryota</taxon>
        <taxon>Viridiplantae</taxon>
        <taxon>Streptophyta</taxon>
        <taxon>Embryophyta</taxon>
        <taxon>Tracheophyta</taxon>
        <taxon>Spermatophyta</taxon>
        <taxon>Magnoliopsida</taxon>
        <taxon>eudicotyledons</taxon>
        <taxon>Gunneridae</taxon>
        <taxon>Pentapetalae</taxon>
        <taxon>asterids</taxon>
        <taxon>lamiids</taxon>
        <taxon>Boraginales</taxon>
        <taxon>Boraginaceae</taxon>
        <taxon>Boraginoideae</taxon>
        <taxon>Lithospermeae</taxon>
        <taxon>Lithospermum</taxon>
    </lineage>
</organism>
<gene>
    <name evidence="10" type="ORF">LIER_29346</name>
</gene>
<keyword evidence="5 8" id="KW-0804">Transcription</keyword>
<sequence>MELQLELTVSRKSSSWNLLQRNMQLIHEISKTRSLGNAFEFDDDEDEVNSIDVVPQTLPLFVWKAKGEDDDPNDEHYLSFLHLNKMNEEEKNGVMGWPPIMILRKQIRYHHRNGGGGGGGGVGSGGDGRFNRDWMYVKVNMEGFGIGRKVDLSLHHSFGTLTNTLKLMFEKYYEKGTSYRLTYQDKEGDWLLAGDGPWGSFIQTVQRLKMIKEWKINP</sequence>
<evidence type="ECO:0000256" key="5">
    <source>
        <dbReference type="ARBA" id="ARBA00023163"/>
    </source>
</evidence>
<name>A0AAV3RPS5_LITER</name>
<comment type="subcellular location">
    <subcellularLocation>
        <location evidence="1 8">Nucleus</location>
    </subcellularLocation>
</comment>
<keyword evidence="7 8" id="KW-0927">Auxin signaling pathway</keyword>
<dbReference type="Gene3D" id="3.10.20.90">
    <property type="entry name" value="Phosphatidylinositol 3-kinase Catalytic Subunit, Chain A, domain 1"/>
    <property type="match status" value="1"/>
</dbReference>
<comment type="similarity">
    <text evidence="2 8">Belongs to the Aux/IAA family.</text>
</comment>
<protein>
    <recommendedName>
        <fullName evidence="8">Auxin-responsive protein</fullName>
    </recommendedName>
</protein>
<dbReference type="PROSITE" id="PS51745">
    <property type="entry name" value="PB1"/>
    <property type="match status" value="1"/>
</dbReference>
<reference evidence="10 11" key="1">
    <citation type="submission" date="2024-01" db="EMBL/GenBank/DDBJ databases">
        <title>The complete chloroplast genome sequence of Lithospermum erythrorhizon: insights into the phylogenetic relationship among Boraginaceae species and the maternal lineages of purple gromwells.</title>
        <authorList>
            <person name="Okada T."/>
            <person name="Watanabe K."/>
        </authorList>
    </citation>
    <scope>NUCLEOTIDE SEQUENCE [LARGE SCALE GENOMIC DNA]</scope>
</reference>
<proteinExistence type="inferred from homology"/>
<dbReference type="AlphaFoldDB" id="A0AAV3RPS5"/>
<comment type="function">
    <text evidence="8">Aux/IAA proteins are short-lived transcriptional factors that function as repressors of early auxin response genes at low auxin concentrations.</text>
</comment>
<evidence type="ECO:0000259" key="9">
    <source>
        <dbReference type="PROSITE" id="PS51745"/>
    </source>
</evidence>
<evidence type="ECO:0000313" key="11">
    <source>
        <dbReference type="Proteomes" id="UP001454036"/>
    </source>
</evidence>
<evidence type="ECO:0000256" key="4">
    <source>
        <dbReference type="ARBA" id="ARBA00023015"/>
    </source>
</evidence>
<dbReference type="PANTHER" id="PTHR31734:SF38">
    <property type="entry name" value="AUXIN-RESPONSIVE PROTEIN IAA29"/>
    <property type="match status" value="1"/>
</dbReference>
<dbReference type="GO" id="GO:0009734">
    <property type="term" value="P:auxin-activated signaling pathway"/>
    <property type="evidence" value="ECO:0007669"/>
    <property type="project" value="UniProtKB-UniRule"/>
</dbReference>
<dbReference type="InterPro" id="IPR033389">
    <property type="entry name" value="AUX/IAA_dom"/>
</dbReference>
<dbReference type="GO" id="GO:0006355">
    <property type="term" value="P:regulation of DNA-templated transcription"/>
    <property type="evidence" value="ECO:0007669"/>
    <property type="project" value="InterPro"/>
</dbReference>
<dbReference type="EMBL" id="BAABME010010079">
    <property type="protein sequence ID" value="GAA0176337.1"/>
    <property type="molecule type" value="Genomic_DNA"/>
</dbReference>
<evidence type="ECO:0000313" key="10">
    <source>
        <dbReference type="EMBL" id="GAA0176337.1"/>
    </source>
</evidence>
<dbReference type="SUPFAM" id="SSF54277">
    <property type="entry name" value="CAD &amp; PB1 domains"/>
    <property type="match status" value="1"/>
</dbReference>
<dbReference type="Pfam" id="PF02309">
    <property type="entry name" value="AUX_IAA"/>
    <property type="match status" value="2"/>
</dbReference>